<name>A0A0K0LCA7_NILLU</name>
<dbReference type="PROSITE" id="PS00086">
    <property type="entry name" value="CYTOCHROME_P450"/>
    <property type="match status" value="1"/>
</dbReference>
<keyword evidence="9 14" id="KW-0560">Oxidoreductase</keyword>
<sequence length="589" mass="67159">MVTRVQVVDRLSTRLKPNFKCRGELMRVIAAVRVKVCYRLGVCEKYKVALFVSLLPHSSGLLFSPILTALVVLLIVYLAVNYYKRARLLKLIGLIPGPPGLPLVGNAIEVNVDHDEIFERLSGIRQLWGSRLGFCKGWLGTKPYVFISKAECVEPIMGSIKHIEKSQEYYYLHPWLGTGLLTSTGLKWHKRRKILTPAFHFRILDDFIEVFREQSDILVEKLEKEVDKDAFNVFPYITSCTLDVVCETAMGYQSNSQNDKDSDYVKAVYEIGSIVQNRQAKIWLQPDFIFKMSSYYTRHQECIKILHGLSNKIIAERKEEVRQEKENGHKDNAKDEFSILGSKKRLAFLDLLIEASKEGTVLSDEDIREEVDTFMFEGHDTTSAGLCWLLLLLGSNQEVQDRVVAELDSIFEGSDRPFTMKDLNDMKYLECCIKEALRLYPSVPMLARKLEEDVTLGDFLVPSGTTAMIIIYALHRDPNVFKNPEVYNPDNFLPENIQGRHPYSYIPFSAGPRNCIGLKGIGLKEIGMKEIGLKEIGSKEIDLKGIGLIEEIGMIEREIFITKKISSFKEDGVRYVRPLRIRQLNAGLI</sequence>
<evidence type="ECO:0000256" key="4">
    <source>
        <dbReference type="ARBA" id="ARBA00010617"/>
    </source>
</evidence>
<comment type="cofactor">
    <cofactor evidence="1 13">
        <name>heme</name>
        <dbReference type="ChEBI" id="CHEBI:30413"/>
    </cofactor>
</comment>
<keyword evidence="15" id="KW-0812">Transmembrane</keyword>
<evidence type="ECO:0000256" key="5">
    <source>
        <dbReference type="ARBA" id="ARBA00022617"/>
    </source>
</evidence>
<keyword evidence="7" id="KW-0256">Endoplasmic reticulum</keyword>
<evidence type="ECO:0000256" key="3">
    <source>
        <dbReference type="ARBA" id="ARBA00004406"/>
    </source>
</evidence>
<dbReference type="PANTHER" id="PTHR24291:SF189">
    <property type="entry name" value="CYTOCHROME P450 4C3-RELATED"/>
    <property type="match status" value="1"/>
</dbReference>
<evidence type="ECO:0000256" key="9">
    <source>
        <dbReference type="ARBA" id="ARBA00023002"/>
    </source>
</evidence>
<dbReference type="InterPro" id="IPR002401">
    <property type="entry name" value="Cyt_P450_E_grp-I"/>
</dbReference>
<reference evidence="16" key="1">
    <citation type="submission" date="2014-07" db="EMBL/GenBank/DDBJ databases">
        <title>A systematic study of Ichneumonosoma Meijere, Pelmatops Enderlein, Pseudopelmatops Shiraki and Soita Walker (Diptera: Tephritidae).</title>
        <authorList>
            <person name="Chen X.-L."/>
            <person name="Norrbom A."/>
            <person name="Zhu C.-D."/>
        </authorList>
    </citation>
    <scope>NUCLEOTIDE SEQUENCE</scope>
</reference>
<dbReference type="InterPro" id="IPR050196">
    <property type="entry name" value="Cytochrome_P450_Monoox"/>
</dbReference>
<accession>A0A0K0LCA7</accession>
<protein>
    <submittedName>
        <fullName evidence="16">Cytochrome P450 CYP4C78</fullName>
    </submittedName>
</protein>
<dbReference type="InterPro" id="IPR017972">
    <property type="entry name" value="Cyt_P450_CS"/>
</dbReference>
<evidence type="ECO:0000256" key="1">
    <source>
        <dbReference type="ARBA" id="ARBA00001971"/>
    </source>
</evidence>
<keyword evidence="15" id="KW-1133">Transmembrane helix</keyword>
<dbReference type="GO" id="GO:0020037">
    <property type="term" value="F:heme binding"/>
    <property type="evidence" value="ECO:0007669"/>
    <property type="project" value="InterPro"/>
</dbReference>
<keyword evidence="11 14" id="KW-0503">Monooxygenase</keyword>
<feature type="binding site" description="axial binding residue" evidence="13">
    <location>
        <position position="515"/>
    </location>
    <ligand>
        <name>heme</name>
        <dbReference type="ChEBI" id="CHEBI:30413"/>
    </ligand>
    <ligandPart>
        <name>Fe</name>
        <dbReference type="ChEBI" id="CHEBI:18248"/>
    </ligandPart>
</feature>
<evidence type="ECO:0000256" key="11">
    <source>
        <dbReference type="ARBA" id="ARBA00023033"/>
    </source>
</evidence>
<dbReference type="SUPFAM" id="SSF48264">
    <property type="entry name" value="Cytochrome P450"/>
    <property type="match status" value="1"/>
</dbReference>
<evidence type="ECO:0000313" key="16">
    <source>
        <dbReference type="EMBL" id="AIW79999.1"/>
    </source>
</evidence>
<feature type="transmembrane region" description="Helical" evidence="15">
    <location>
        <begin position="60"/>
        <end position="80"/>
    </location>
</feature>
<dbReference type="GO" id="GO:0004497">
    <property type="term" value="F:monooxygenase activity"/>
    <property type="evidence" value="ECO:0007669"/>
    <property type="project" value="UniProtKB-KW"/>
</dbReference>
<keyword evidence="12 15" id="KW-0472">Membrane</keyword>
<dbReference type="EMBL" id="KM217036">
    <property type="protein sequence ID" value="AIW79999.1"/>
    <property type="molecule type" value="mRNA"/>
</dbReference>
<evidence type="ECO:0000256" key="7">
    <source>
        <dbReference type="ARBA" id="ARBA00022824"/>
    </source>
</evidence>
<dbReference type="GO" id="GO:0005789">
    <property type="term" value="C:endoplasmic reticulum membrane"/>
    <property type="evidence" value="ECO:0007669"/>
    <property type="project" value="UniProtKB-SubCell"/>
</dbReference>
<dbReference type="PRINTS" id="PR00463">
    <property type="entry name" value="EP450I"/>
</dbReference>
<evidence type="ECO:0000256" key="12">
    <source>
        <dbReference type="ARBA" id="ARBA00023136"/>
    </source>
</evidence>
<keyword evidence="8" id="KW-0492">Microsome</keyword>
<dbReference type="PANTHER" id="PTHR24291">
    <property type="entry name" value="CYTOCHROME P450 FAMILY 4"/>
    <property type="match status" value="1"/>
</dbReference>
<dbReference type="PRINTS" id="PR00385">
    <property type="entry name" value="P450"/>
</dbReference>
<dbReference type="OrthoDB" id="1470350at2759"/>
<evidence type="ECO:0000256" key="14">
    <source>
        <dbReference type="RuleBase" id="RU000461"/>
    </source>
</evidence>
<proteinExistence type="evidence at transcript level"/>
<evidence type="ECO:0000256" key="2">
    <source>
        <dbReference type="ARBA" id="ARBA00004174"/>
    </source>
</evidence>
<dbReference type="GO" id="GO:0016705">
    <property type="term" value="F:oxidoreductase activity, acting on paired donors, with incorporation or reduction of molecular oxygen"/>
    <property type="evidence" value="ECO:0007669"/>
    <property type="project" value="InterPro"/>
</dbReference>
<evidence type="ECO:0000256" key="15">
    <source>
        <dbReference type="SAM" id="Phobius"/>
    </source>
</evidence>
<keyword evidence="10 13" id="KW-0408">Iron</keyword>
<dbReference type="InterPro" id="IPR001128">
    <property type="entry name" value="Cyt_P450"/>
</dbReference>
<comment type="subcellular location">
    <subcellularLocation>
        <location evidence="3">Endoplasmic reticulum membrane</location>
        <topology evidence="3">Peripheral membrane protein</topology>
    </subcellularLocation>
    <subcellularLocation>
        <location evidence="2">Microsome membrane</location>
        <topology evidence="2">Peripheral membrane protein</topology>
    </subcellularLocation>
</comment>
<evidence type="ECO:0000256" key="8">
    <source>
        <dbReference type="ARBA" id="ARBA00022848"/>
    </source>
</evidence>
<comment type="similarity">
    <text evidence="4 14">Belongs to the cytochrome P450 family.</text>
</comment>
<organism evidence="16">
    <name type="scientific">Nilaparvata lugens</name>
    <name type="common">Brown planthopper</name>
    <dbReference type="NCBI Taxonomy" id="108931"/>
    <lineage>
        <taxon>Eukaryota</taxon>
        <taxon>Metazoa</taxon>
        <taxon>Ecdysozoa</taxon>
        <taxon>Arthropoda</taxon>
        <taxon>Hexapoda</taxon>
        <taxon>Insecta</taxon>
        <taxon>Pterygota</taxon>
        <taxon>Neoptera</taxon>
        <taxon>Paraneoptera</taxon>
        <taxon>Hemiptera</taxon>
        <taxon>Auchenorrhyncha</taxon>
        <taxon>Fulgoroidea</taxon>
        <taxon>Delphacidae</taxon>
        <taxon>Delphacinae</taxon>
        <taxon>Nilaparvata</taxon>
    </lineage>
</organism>
<evidence type="ECO:0000256" key="13">
    <source>
        <dbReference type="PIRSR" id="PIRSR602401-1"/>
    </source>
</evidence>
<evidence type="ECO:0000256" key="6">
    <source>
        <dbReference type="ARBA" id="ARBA00022723"/>
    </source>
</evidence>
<dbReference type="GO" id="GO:0005506">
    <property type="term" value="F:iron ion binding"/>
    <property type="evidence" value="ECO:0007669"/>
    <property type="project" value="InterPro"/>
</dbReference>
<keyword evidence="6 13" id="KW-0479">Metal-binding</keyword>
<dbReference type="Pfam" id="PF00067">
    <property type="entry name" value="p450"/>
    <property type="match status" value="1"/>
</dbReference>
<dbReference type="Gene3D" id="1.10.630.10">
    <property type="entry name" value="Cytochrome P450"/>
    <property type="match status" value="1"/>
</dbReference>
<evidence type="ECO:0000256" key="10">
    <source>
        <dbReference type="ARBA" id="ARBA00023004"/>
    </source>
</evidence>
<dbReference type="AlphaFoldDB" id="A0A0K0LCA7"/>
<keyword evidence="5 13" id="KW-0349">Heme</keyword>
<dbReference type="InterPro" id="IPR036396">
    <property type="entry name" value="Cyt_P450_sf"/>
</dbReference>